<evidence type="ECO:0000313" key="10">
    <source>
        <dbReference type="Proteomes" id="UP000076078"/>
    </source>
</evidence>
<dbReference type="Pfam" id="PF00400">
    <property type="entry name" value="WD40"/>
    <property type="match status" value="3"/>
</dbReference>
<keyword evidence="3" id="KW-0677">Repeat</keyword>
<evidence type="ECO:0000256" key="1">
    <source>
        <dbReference type="ARBA" id="ARBA00004123"/>
    </source>
</evidence>
<dbReference type="Gene3D" id="2.130.10.10">
    <property type="entry name" value="YVTN repeat-like/Quinoprotein amine dehydrogenase"/>
    <property type="match status" value="1"/>
</dbReference>
<dbReference type="Proteomes" id="UP000076078">
    <property type="component" value="Unassembled WGS sequence"/>
</dbReference>
<dbReference type="InterPro" id="IPR001680">
    <property type="entry name" value="WD40_rpt"/>
</dbReference>
<dbReference type="InterPro" id="IPR015943">
    <property type="entry name" value="WD40/YVTN_repeat-like_dom_sf"/>
</dbReference>
<feature type="repeat" description="WD" evidence="6">
    <location>
        <begin position="298"/>
        <end position="333"/>
    </location>
</feature>
<evidence type="ECO:0000256" key="7">
    <source>
        <dbReference type="SAM" id="MobiDB-lite"/>
    </source>
</evidence>
<feature type="region of interest" description="Disordered" evidence="7">
    <location>
        <begin position="1"/>
        <end position="71"/>
    </location>
</feature>
<dbReference type="InterPro" id="IPR036322">
    <property type="entry name" value="WD40_repeat_dom_sf"/>
</dbReference>
<evidence type="ECO:0000256" key="5">
    <source>
        <dbReference type="ARBA" id="ARBA00040876"/>
    </source>
</evidence>
<evidence type="ECO:0000256" key="3">
    <source>
        <dbReference type="ARBA" id="ARBA00022737"/>
    </source>
</evidence>
<dbReference type="InterPro" id="IPR019775">
    <property type="entry name" value="WD40_repeat_CS"/>
</dbReference>
<evidence type="ECO:0000259" key="8">
    <source>
        <dbReference type="Pfam" id="PF12265"/>
    </source>
</evidence>
<feature type="repeat" description="WD" evidence="6">
    <location>
        <begin position="388"/>
        <end position="430"/>
    </location>
</feature>
<sequence>MSNKKRVFEDIDFNENSGKGDDFDDDDELSSGNELLDSDDEIMEEDLIEQEEQDEGDELKDMDIKDGEEEDNLPKKVWRAGVDKLEEDEVLDYDSTAYDMMHEMTVEWPCLSFHPLHDHLGSGRNKYPHTMYMVAGTQADEPKNNKILIMKLSSLHKTKYDDIDSDDEESDNEDEEDEEDNGDDSDDEAELSYNYISHQGAVNRIRAMEQQSHIIATWSENRQVYIWNIKNHLKSLDDDSKPPKITAPVHLVNHHQDEGYALDWSTKVVGKLASGDCKKLIYVTSATDATWVTDQTPYKGHTGSVEDIQWSPSEDTVLASCSIDQTVKIWDTRLHQKPAASVKAHKADVNVISWSKNVQYLMVSGSDDGSFRVWDLRNFKSDQPVSDFKYHQGPITSIEWNPYEESQIIVSSGDNQVTIWDFSLEEDTEEFKDTSVTNNDDDEDLQYPPQLFFIHQGQTDVKEVHWHPQIPHVAISTAYEGFNIFKTSNSEEQ</sequence>
<dbReference type="GO" id="GO:0042254">
    <property type="term" value="P:ribosome biogenesis"/>
    <property type="evidence" value="ECO:0007669"/>
    <property type="project" value="TreeGrafter"/>
</dbReference>
<keyword evidence="4" id="KW-0539">Nucleus</keyword>
<proteinExistence type="predicted"/>
<dbReference type="PROSITE" id="PS50082">
    <property type="entry name" value="WD_REPEATS_2"/>
    <property type="match status" value="3"/>
</dbReference>
<name>A0A152A3U5_TIELA</name>
<dbReference type="OMA" id="RHWKPNA"/>
<dbReference type="PANTHER" id="PTHR45903">
    <property type="entry name" value="GLUTAMATE-RICH WD REPEAT-CONTAINING PROTEIN 1"/>
    <property type="match status" value="1"/>
</dbReference>
<feature type="compositionally biased region" description="Acidic residues" evidence="7">
    <location>
        <begin position="36"/>
        <end position="58"/>
    </location>
</feature>
<evidence type="ECO:0000256" key="4">
    <source>
        <dbReference type="ARBA" id="ARBA00023242"/>
    </source>
</evidence>
<protein>
    <recommendedName>
        <fullName evidence="5">Glutamate-rich WD repeat-containing protein 1</fullName>
    </recommendedName>
</protein>
<feature type="compositionally biased region" description="Acidic residues" evidence="7">
    <location>
        <begin position="163"/>
        <end position="188"/>
    </location>
</feature>
<organism evidence="9 10">
    <name type="scientific">Tieghemostelium lacteum</name>
    <name type="common">Slime mold</name>
    <name type="synonym">Dictyostelium lacteum</name>
    <dbReference type="NCBI Taxonomy" id="361077"/>
    <lineage>
        <taxon>Eukaryota</taxon>
        <taxon>Amoebozoa</taxon>
        <taxon>Evosea</taxon>
        <taxon>Eumycetozoa</taxon>
        <taxon>Dictyostelia</taxon>
        <taxon>Dictyosteliales</taxon>
        <taxon>Raperosteliaceae</taxon>
        <taxon>Tieghemostelium</taxon>
    </lineage>
</organism>
<feature type="region of interest" description="Disordered" evidence="7">
    <location>
        <begin position="160"/>
        <end position="188"/>
    </location>
</feature>
<reference evidence="9 10" key="1">
    <citation type="submission" date="2015-12" db="EMBL/GenBank/DDBJ databases">
        <title>Dictyostelia acquired genes for synthesis and detection of signals that induce cell-type specialization by lateral gene transfer from prokaryotes.</title>
        <authorList>
            <person name="Gloeckner G."/>
            <person name="Schaap P."/>
        </authorList>
    </citation>
    <scope>NUCLEOTIDE SEQUENCE [LARGE SCALE GENOMIC DNA]</scope>
    <source>
        <strain evidence="9 10">TK</strain>
    </source>
</reference>
<dbReference type="OrthoDB" id="2161379at2759"/>
<feature type="repeat" description="WD" evidence="6">
    <location>
        <begin position="342"/>
        <end position="378"/>
    </location>
</feature>
<dbReference type="InterPro" id="IPR020472">
    <property type="entry name" value="WD40_PAC1"/>
</dbReference>
<dbReference type="FunCoup" id="A0A152A3U5">
    <property type="interactions" value="746"/>
</dbReference>
<dbReference type="PROSITE" id="PS50294">
    <property type="entry name" value="WD_REPEATS_REGION"/>
    <property type="match status" value="3"/>
</dbReference>
<dbReference type="PANTHER" id="PTHR45903:SF1">
    <property type="entry name" value="GLUTAMATE-RICH WD REPEAT-CONTAINING PROTEIN 1"/>
    <property type="match status" value="1"/>
</dbReference>
<feature type="domain" description="Histone-binding protein RBBP4-like N-terminal" evidence="8">
    <location>
        <begin position="88"/>
        <end position="156"/>
    </location>
</feature>
<dbReference type="SMART" id="SM00320">
    <property type="entry name" value="WD40"/>
    <property type="match status" value="5"/>
</dbReference>
<dbReference type="Pfam" id="PF12265">
    <property type="entry name" value="CAF1C_H4-bd"/>
    <property type="match status" value="1"/>
</dbReference>
<keyword evidence="2 6" id="KW-0853">WD repeat</keyword>
<evidence type="ECO:0000256" key="6">
    <source>
        <dbReference type="PROSITE-ProRule" id="PRU00221"/>
    </source>
</evidence>
<dbReference type="GO" id="GO:0005730">
    <property type="term" value="C:nucleolus"/>
    <property type="evidence" value="ECO:0007669"/>
    <property type="project" value="TreeGrafter"/>
</dbReference>
<comment type="subcellular location">
    <subcellularLocation>
        <location evidence="1">Nucleus</location>
    </subcellularLocation>
</comment>
<dbReference type="InParanoid" id="A0A152A3U5"/>
<dbReference type="EMBL" id="LODT01000013">
    <property type="protein sequence ID" value="KYR00943.1"/>
    <property type="molecule type" value="Genomic_DNA"/>
</dbReference>
<evidence type="ECO:0000256" key="2">
    <source>
        <dbReference type="ARBA" id="ARBA00022574"/>
    </source>
</evidence>
<dbReference type="AlphaFoldDB" id="A0A152A3U5"/>
<dbReference type="SUPFAM" id="SSF50978">
    <property type="entry name" value="WD40 repeat-like"/>
    <property type="match status" value="1"/>
</dbReference>
<accession>A0A152A3U5</accession>
<dbReference type="InterPro" id="IPR051972">
    <property type="entry name" value="Glutamate-rich_WD_repeat"/>
</dbReference>
<gene>
    <name evidence="9" type="ORF">DLAC_03008</name>
</gene>
<dbReference type="PRINTS" id="PR00320">
    <property type="entry name" value="GPROTEINBRPT"/>
</dbReference>
<dbReference type="InterPro" id="IPR022052">
    <property type="entry name" value="Histone-bd_RBBP4-like_N"/>
</dbReference>
<comment type="caution">
    <text evidence="9">The sequence shown here is derived from an EMBL/GenBank/DDBJ whole genome shotgun (WGS) entry which is preliminary data.</text>
</comment>
<evidence type="ECO:0000313" key="9">
    <source>
        <dbReference type="EMBL" id="KYR00943.1"/>
    </source>
</evidence>
<dbReference type="PROSITE" id="PS00678">
    <property type="entry name" value="WD_REPEATS_1"/>
    <property type="match status" value="1"/>
</dbReference>
<dbReference type="STRING" id="361077.A0A152A3U5"/>
<keyword evidence="10" id="KW-1185">Reference proteome</keyword>